<reference evidence="1" key="2">
    <citation type="journal article" date="2022" name="New Phytol.">
        <title>Evolutionary transition to the ectomycorrhizal habit in the genomes of a hyperdiverse lineage of mushroom-forming fungi.</title>
        <authorList>
            <person name="Looney B."/>
            <person name="Miyauchi S."/>
            <person name="Morin E."/>
            <person name="Drula E."/>
            <person name="Courty P.E."/>
            <person name="Kohler A."/>
            <person name="Kuo A."/>
            <person name="LaButti K."/>
            <person name="Pangilinan J."/>
            <person name="Lipzen A."/>
            <person name="Riley R."/>
            <person name="Andreopoulos W."/>
            <person name="He G."/>
            <person name="Johnson J."/>
            <person name="Nolan M."/>
            <person name="Tritt A."/>
            <person name="Barry K.W."/>
            <person name="Grigoriev I.V."/>
            <person name="Nagy L.G."/>
            <person name="Hibbett D."/>
            <person name="Henrissat B."/>
            <person name="Matheny P.B."/>
            <person name="Labbe J."/>
            <person name="Martin F.M."/>
        </authorList>
    </citation>
    <scope>NUCLEOTIDE SEQUENCE</scope>
    <source>
        <strain evidence="1">HHB10654</strain>
    </source>
</reference>
<dbReference type="EMBL" id="MU277191">
    <property type="protein sequence ID" value="KAI0067136.1"/>
    <property type="molecule type" value="Genomic_DNA"/>
</dbReference>
<organism evidence="1 2">
    <name type="scientific">Artomyces pyxidatus</name>
    <dbReference type="NCBI Taxonomy" id="48021"/>
    <lineage>
        <taxon>Eukaryota</taxon>
        <taxon>Fungi</taxon>
        <taxon>Dikarya</taxon>
        <taxon>Basidiomycota</taxon>
        <taxon>Agaricomycotina</taxon>
        <taxon>Agaricomycetes</taxon>
        <taxon>Russulales</taxon>
        <taxon>Auriscalpiaceae</taxon>
        <taxon>Artomyces</taxon>
    </lineage>
</organism>
<gene>
    <name evidence="1" type="ORF">BV25DRAFT_1912459</name>
</gene>
<dbReference type="Proteomes" id="UP000814140">
    <property type="component" value="Unassembled WGS sequence"/>
</dbReference>
<protein>
    <submittedName>
        <fullName evidence="1">Uncharacterized protein</fullName>
    </submittedName>
</protein>
<sequence>MPPKRNAPDAKTGSEGKRTRTSLATITGNKGTERNDDSTKESLQARKELHEDTVDTTPPSAVDKSRQAAPIAAPNTQAAQNPESVNNTNKNEDLTDSANPAVASAEKGAQADADSPQDRSASSNGTADATDASSVAKPSEGSDGTTPPGASAETSMSPSLQEIAGEVRARAPLYGWNDKLIAILPDILSRSDAANSTYVPTNVPDNLMWRNKHMSVPGQAAPVTIQIIGTLRYLWFFDGNGAPQKRVAIRVVPFQDEALSAMTSILRKYTEPPTAVESTVLQDIHSSAFSTTRERGKTGTVGVPYPNVFDGRKTFSFNKSEMPRLGAEFLRVGDTVIQEVAVGKFHASSNYKEQPSLKNVWRISFDLRGIILLSSGGDEGASGGGGEGESTGAGGGGETTGAGGAGETTGPGAGNENADSTSTSSLVDAAASSHDASNA</sequence>
<name>A0ACB8TFD5_9AGAM</name>
<proteinExistence type="predicted"/>
<reference evidence="1" key="1">
    <citation type="submission" date="2021-03" db="EMBL/GenBank/DDBJ databases">
        <authorList>
            <consortium name="DOE Joint Genome Institute"/>
            <person name="Ahrendt S."/>
            <person name="Looney B.P."/>
            <person name="Miyauchi S."/>
            <person name="Morin E."/>
            <person name="Drula E."/>
            <person name="Courty P.E."/>
            <person name="Chicoki N."/>
            <person name="Fauchery L."/>
            <person name="Kohler A."/>
            <person name="Kuo A."/>
            <person name="Labutti K."/>
            <person name="Pangilinan J."/>
            <person name="Lipzen A."/>
            <person name="Riley R."/>
            <person name="Andreopoulos W."/>
            <person name="He G."/>
            <person name="Johnson J."/>
            <person name="Barry K.W."/>
            <person name="Grigoriev I.V."/>
            <person name="Nagy L."/>
            <person name="Hibbett D."/>
            <person name="Henrissat B."/>
            <person name="Matheny P.B."/>
            <person name="Labbe J."/>
            <person name="Martin F."/>
        </authorList>
    </citation>
    <scope>NUCLEOTIDE SEQUENCE</scope>
    <source>
        <strain evidence="1">HHB10654</strain>
    </source>
</reference>
<comment type="caution">
    <text evidence="1">The sequence shown here is derived from an EMBL/GenBank/DDBJ whole genome shotgun (WGS) entry which is preliminary data.</text>
</comment>
<keyword evidence="2" id="KW-1185">Reference proteome</keyword>
<evidence type="ECO:0000313" key="1">
    <source>
        <dbReference type="EMBL" id="KAI0067136.1"/>
    </source>
</evidence>
<evidence type="ECO:0000313" key="2">
    <source>
        <dbReference type="Proteomes" id="UP000814140"/>
    </source>
</evidence>
<accession>A0ACB8TFD5</accession>